<sequence length="418" mass="47492">MSETHDALKNILFIKLPASMERDINNFHLDSTIEIPVQKPEGSNKFDPAKDISIELIVAGMLKVLAYHNEHEHAAYYRDFVLALQPDAIQELTIAAIAQEQKHNFPFAEELFLTVCHLAEQSATYINLATLYSRKAAEDTAKGAQYDMYQQKALETLKEGLSVVGEDAALLSEIGFFHLYQGNVEIAKEYLDRYLSLAAEDEKKAHVQKIVDDIDSKLNDDQTLMRSYDAIQMNKEDEAVALLDSFLADNPKVWNAWFLKGWALRRMGNYREAEQALLAALANSKGTSDIYNELAICSLETGKSELAKNYLNTAVDLDNQNITLISNLAYLYLKDRMWDEAREYLETARSIDPNDPLIIQLMKDYEKASGDTLSSPIVQEFVDTEDVVRQTKKEKPFFIQGKEETDDLETEYDLEDSL</sequence>
<dbReference type="Pfam" id="PF14559">
    <property type="entry name" value="TPR_19"/>
    <property type="match status" value="1"/>
</dbReference>
<dbReference type="Gene3D" id="1.25.40.10">
    <property type="entry name" value="Tetratricopeptide repeat domain"/>
    <property type="match status" value="2"/>
</dbReference>
<proteinExistence type="predicted"/>
<dbReference type="InterPro" id="IPR011990">
    <property type="entry name" value="TPR-like_helical_dom_sf"/>
</dbReference>
<evidence type="ECO:0000256" key="1">
    <source>
        <dbReference type="PROSITE-ProRule" id="PRU00339"/>
    </source>
</evidence>
<gene>
    <name evidence="2" type="ORF">MUG09_10175</name>
</gene>
<keyword evidence="1" id="KW-0802">TPR repeat</keyword>
<dbReference type="EMBL" id="CP094929">
    <property type="protein sequence ID" value="UOM49923.1"/>
    <property type="molecule type" value="Genomic_DNA"/>
</dbReference>
<dbReference type="SMART" id="SM00028">
    <property type="entry name" value="TPR"/>
    <property type="match status" value="4"/>
</dbReference>
<dbReference type="PANTHER" id="PTHR12558:SF13">
    <property type="entry name" value="CELL DIVISION CYCLE PROTEIN 27 HOMOLOG"/>
    <property type="match status" value="1"/>
</dbReference>
<dbReference type="PROSITE" id="PS50005">
    <property type="entry name" value="TPR"/>
    <property type="match status" value="1"/>
</dbReference>
<dbReference type="PANTHER" id="PTHR12558">
    <property type="entry name" value="CELL DIVISION CYCLE 16,23,27"/>
    <property type="match status" value="1"/>
</dbReference>
<evidence type="ECO:0000313" key="2">
    <source>
        <dbReference type="EMBL" id="UOM49923.1"/>
    </source>
</evidence>
<feature type="repeat" description="TPR" evidence="1">
    <location>
        <begin position="322"/>
        <end position="355"/>
    </location>
</feature>
<reference evidence="3" key="1">
    <citation type="journal article" date="2024" name="J Bioinform Genom">
        <title>Complete genome sequence of the type strain bacterium Sphaerochaeta associata GLS2t (VKM B-2742)t.</title>
        <authorList>
            <person name="Troshina O.Y."/>
            <person name="Tepeeva A.N."/>
            <person name="Arzamasceva V.O."/>
            <person name="Whitman W.B."/>
            <person name="Varghese N."/>
            <person name="Shapiro N."/>
            <person name="Woyke T."/>
            <person name="Kripides N.C."/>
            <person name="Vasilenko O.V."/>
        </authorList>
    </citation>
    <scope>NUCLEOTIDE SEQUENCE [LARGE SCALE GENOMIC DNA]</scope>
    <source>
        <strain evidence="3">GLS2T</strain>
    </source>
</reference>
<dbReference type="Pfam" id="PF13432">
    <property type="entry name" value="TPR_16"/>
    <property type="match status" value="1"/>
</dbReference>
<name>A0ABY4D6K6_9SPIR</name>
<dbReference type="Proteomes" id="UP000829708">
    <property type="component" value="Chromosome"/>
</dbReference>
<organism evidence="2 3">
    <name type="scientific">Sphaerochaeta associata</name>
    <dbReference type="NCBI Taxonomy" id="1129264"/>
    <lineage>
        <taxon>Bacteria</taxon>
        <taxon>Pseudomonadati</taxon>
        <taxon>Spirochaetota</taxon>
        <taxon>Spirochaetia</taxon>
        <taxon>Spirochaetales</taxon>
        <taxon>Sphaerochaetaceae</taxon>
        <taxon>Sphaerochaeta</taxon>
    </lineage>
</organism>
<dbReference type="InterPro" id="IPR019734">
    <property type="entry name" value="TPR_rpt"/>
</dbReference>
<dbReference type="SUPFAM" id="SSF48452">
    <property type="entry name" value="TPR-like"/>
    <property type="match status" value="2"/>
</dbReference>
<evidence type="ECO:0000313" key="3">
    <source>
        <dbReference type="Proteomes" id="UP000829708"/>
    </source>
</evidence>
<keyword evidence="3" id="KW-1185">Reference proteome</keyword>
<accession>A0ABY4D6K6</accession>
<dbReference type="RefSeq" id="WP_244771317.1">
    <property type="nucleotide sequence ID" value="NZ_CP094929.1"/>
</dbReference>
<protein>
    <submittedName>
        <fullName evidence="2">Tetratricopeptide repeat protein</fullName>
    </submittedName>
</protein>